<dbReference type="EMBL" id="JAGSPA010000001">
    <property type="protein sequence ID" value="MBV7255639.1"/>
    <property type="molecule type" value="Genomic_DNA"/>
</dbReference>
<evidence type="ECO:0000259" key="2">
    <source>
        <dbReference type="Pfam" id="PF13761"/>
    </source>
</evidence>
<keyword evidence="4" id="KW-1185">Reference proteome</keyword>
<dbReference type="RefSeq" id="WP_218443989.1">
    <property type="nucleotide sequence ID" value="NZ_JAGSPA010000001.1"/>
</dbReference>
<evidence type="ECO:0000259" key="1">
    <source>
        <dbReference type="Pfam" id="PF03435"/>
    </source>
</evidence>
<organism evidence="3 4">
    <name type="scientific">Pacificimonas pallii</name>
    <dbReference type="NCBI Taxonomy" id="2827236"/>
    <lineage>
        <taxon>Bacteria</taxon>
        <taxon>Pseudomonadati</taxon>
        <taxon>Pseudomonadota</taxon>
        <taxon>Alphaproteobacteria</taxon>
        <taxon>Sphingomonadales</taxon>
        <taxon>Sphingosinicellaceae</taxon>
        <taxon>Pacificimonas</taxon>
    </lineage>
</organism>
<dbReference type="InterPro" id="IPR025311">
    <property type="entry name" value="DUF4166"/>
</dbReference>
<proteinExistence type="predicted"/>
<dbReference type="Pfam" id="PF03435">
    <property type="entry name" value="Sacchrp_dh_NADP"/>
    <property type="match status" value="1"/>
</dbReference>
<feature type="domain" description="DUF4166" evidence="2">
    <location>
        <begin position="393"/>
        <end position="548"/>
    </location>
</feature>
<comment type="caution">
    <text evidence="3">The sequence shown here is derived from an EMBL/GenBank/DDBJ whole genome shotgun (WGS) entry which is preliminary data.</text>
</comment>
<evidence type="ECO:0000313" key="4">
    <source>
        <dbReference type="Proteomes" id="UP000722336"/>
    </source>
</evidence>
<accession>A0ABS6SB47</accession>
<dbReference type="PANTHER" id="PTHR43796:SF2">
    <property type="entry name" value="CARBOXYNORSPERMIDINE SYNTHASE"/>
    <property type="match status" value="1"/>
</dbReference>
<evidence type="ECO:0000313" key="3">
    <source>
        <dbReference type="EMBL" id="MBV7255639.1"/>
    </source>
</evidence>
<dbReference type="InterPro" id="IPR005097">
    <property type="entry name" value="Sacchrp_dh_NADP-bd"/>
</dbReference>
<gene>
    <name evidence="3" type="ORF">KCG44_02435</name>
</gene>
<feature type="domain" description="Saccharopine dehydrogenase NADP binding" evidence="1">
    <location>
        <begin position="6"/>
        <end position="132"/>
    </location>
</feature>
<sequence length="553" mass="59385">MTALNILLVGGSGMFGRRLAELLLGEPGVHLILAGRSLDRAEAACRRLRQKLPDTACTALAFDRDSASAADITAAGAGLLIDASGPFQDYTDPYRLARAAIAAGIDYIDLADARTFVTGIDALDGAAKAAGVFVRSGASTCPAITVAALADMTAGWRAVHHVRAGIAPSPRIRMGHSVIRAIAAQAGRSLPAPQGQCHALAGGWSDSVAIPGGAPLGPLSFARVDVPEYETLLQRWPGLQSVDFGVATRPAFAQFGLVLAARLVKARLLPGLEWLAVPMRIVANLFRFGDHRGGMLVTVQGEGANGAVLAASWHLIAPGDNGPYLPAIVAAATVRALLSGQRPRNGARDGGDLVTLADCAPWLQRFGIATAIRAEIRPATLYRRVLGTAYDRLPAPLQVMHQVDDVVMATGEAAVDGPANIVGHAIAWLFRLPGKRASVPLRVAITRNETGERWERHFGDHVMESHMQDDGPWLIERFGPLRFRMALTVKNARIHMPLSSWTVFHIPMPRFLVPRIKAHEHADDGRFNFHVDIALPIIGRLVRYRGWLIRDDM</sequence>
<reference evidence="3 4" key="1">
    <citation type="submission" date="2021-04" db="EMBL/GenBank/DDBJ databases">
        <authorList>
            <person name="Pira H."/>
            <person name="Risdian C."/>
            <person name="Wink J."/>
        </authorList>
    </citation>
    <scope>NUCLEOTIDE SEQUENCE [LARGE SCALE GENOMIC DNA]</scope>
    <source>
        <strain evidence="3 4">WHA3</strain>
    </source>
</reference>
<name>A0ABS6SB47_9SPHN</name>
<protein>
    <submittedName>
        <fullName evidence="3">DUF4166 domain-containing protein</fullName>
    </submittedName>
</protein>
<dbReference type="Proteomes" id="UP000722336">
    <property type="component" value="Unassembled WGS sequence"/>
</dbReference>
<dbReference type="PANTHER" id="PTHR43796">
    <property type="entry name" value="CARBOXYNORSPERMIDINE SYNTHASE"/>
    <property type="match status" value="1"/>
</dbReference>
<dbReference type="Pfam" id="PF13761">
    <property type="entry name" value="DUF4166"/>
    <property type="match status" value="1"/>
</dbReference>